<gene>
    <name evidence="2" type="ORF">EMCG_05629</name>
</gene>
<organism evidence="2 3">
    <name type="scientific">[Emmonsia] crescens</name>
    <dbReference type="NCBI Taxonomy" id="73230"/>
    <lineage>
        <taxon>Eukaryota</taxon>
        <taxon>Fungi</taxon>
        <taxon>Dikarya</taxon>
        <taxon>Ascomycota</taxon>
        <taxon>Pezizomycotina</taxon>
        <taxon>Eurotiomycetes</taxon>
        <taxon>Eurotiomycetidae</taxon>
        <taxon>Onygenales</taxon>
        <taxon>Ajellomycetaceae</taxon>
        <taxon>Emergomyces</taxon>
    </lineage>
</organism>
<dbReference type="AlphaFoldDB" id="A0A0G2IDK1"/>
<accession>A0A0G2IDK1</accession>
<evidence type="ECO:0000256" key="1">
    <source>
        <dbReference type="SAM" id="MobiDB-lite"/>
    </source>
</evidence>
<evidence type="ECO:0000313" key="3">
    <source>
        <dbReference type="Proteomes" id="UP000034164"/>
    </source>
</evidence>
<evidence type="ECO:0000313" key="2">
    <source>
        <dbReference type="EMBL" id="KKZ68762.1"/>
    </source>
</evidence>
<name>A0A0G2IDK1_9EURO</name>
<dbReference type="OrthoDB" id="4190050at2759"/>
<dbReference type="Proteomes" id="UP000034164">
    <property type="component" value="Unassembled WGS sequence"/>
</dbReference>
<feature type="region of interest" description="Disordered" evidence="1">
    <location>
        <begin position="1"/>
        <end position="25"/>
    </location>
</feature>
<dbReference type="EMBL" id="LCZI01000052">
    <property type="protein sequence ID" value="KKZ68762.1"/>
    <property type="molecule type" value="Genomic_DNA"/>
</dbReference>
<feature type="region of interest" description="Disordered" evidence="1">
    <location>
        <begin position="160"/>
        <end position="179"/>
    </location>
</feature>
<protein>
    <submittedName>
        <fullName evidence="2">Uncharacterized protein</fullName>
    </submittedName>
</protein>
<reference evidence="3" key="1">
    <citation type="journal article" date="2015" name="PLoS Genet.">
        <title>The dynamic genome and transcriptome of the human fungal pathogen Blastomyces and close relative Emmonsia.</title>
        <authorList>
            <person name="Munoz J.F."/>
            <person name="Gauthier G.M."/>
            <person name="Desjardins C.A."/>
            <person name="Gallo J.E."/>
            <person name="Holder J."/>
            <person name="Sullivan T.D."/>
            <person name="Marty A.J."/>
            <person name="Carmen J.C."/>
            <person name="Chen Z."/>
            <person name="Ding L."/>
            <person name="Gujja S."/>
            <person name="Magrini V."/>
            <person name="Misas E."/>
            <person name="Mitreva M."/>
            <person name="Priest M."/>
            <person name="Saif S."/>
            <person name="Whiston E.A."/>
            <person name="Young S."/>
            <person name="Zeng Q."/>
            <person name="Goldman W.E."/>
            <person name="Mardis E.R."/>
            <person name="Taylor J.W."/>
            <person name="McEwen J.G."/>
            <person name="Clay O.K."/>
            <person name="Klein B.S."/>
            <person name="Cuomo C.A."/>
        </authorList>
    </citation>
    <scope>NUCLEOTIDE SEQUENCE [LARGE SCALE GENOMIC DNA]</scope>
    <source>
        <strain evidence="3">UAMH 3008</strain>
    </source>
</reference>
<proteinExistence type="predicted"/>
<dbReference type="VEuPathDB" id="FungiDB:EMCG_05629"/>
<comment type="caution">
    <text evidence="2">The sequence shown here is derived from an EMBL/GenBank/DDBJ whole genome shotgun (WGS) entry which is preliminary data.</text>
</comment>
<sequence length="207" mass="24177">MLSHSHPRPPSPPETQNTPPYSAADSLRSWLSEHGVGPNEVDRLWTRYNKRQHNLDREYPFLSILKDVVAARKSMLVMPTDVNEIDVDFEGAIQTRNSQLQEQADRAVASIYVDTVRLLPDNLRHYFLNFLKSDSINDRLLFLTNVLTWMTGKLKRKRSDDSDEGVYEEQKQQRLKKIHTNQRETRIRNIQNPRRSKRLAAKRSANN</sequence>